<dbReference type="GO" id="GO:0008168">
    <property type="term" value="F:methyltransferase activity"/>
    <property type="evidence" value="ECO:0007669"/>
    <property type="project" value="UniProtKB-KW"/>
</dbReference>
<dbReference type="Proteomes" id="UP000189004">
    <property type="component" value="Unassembled WGS sequence"/>
</dbReference>
<sequence length="270" mass="29261">MTHFPDSAPPAGVDTTVAHSARVWNYWLGGKDHYPVDRELGEQILSTYPNIAVDARAGRDFLVRGITLLARDEGIRQFLDIGTGLPTYDNTHEVAQSVAPESRVVYVDNDPMVLAHARALLVSSEEGATQFVDTDLRNTDRVLEAASELLDFDRPVALSVVGTLGHIPDLAVALDTMNRYKDALAPGSFVMVGDHVMPEDPGAATALDQWNEGAALAYRSHTPDEFASYFDGLELLEPGVVPVTLWRTGGQPMLGALPDIAMQGGIARKR</sequence>
<proteinExistence type="predicted"/>
<dbReference type="RefSeq" id="WP_077690710.1">
    <property type="nucleotide sequence ID" value="NZ_MCOK01000001.1"/>
</dbReference>
<gene>
    <name evidence="1" type="ORF">NOSIN_11235</name>
</gene>
<reference evidence="2" key="1">
    <citation type="submission" date="2016-08" db="EMBL/GenBank/DDBJ databases">
        <authorList>
            <person name="Tokovenko B."/>
            <person name="Kalinowski J."/>
        </authorList>
    </citation>
    <scope>NUCLEOTIDE SEQUENCE [LARGE SCALE GENOMIC DNA]</scope>
    <source>
        <strain evidence="2">UTMC102</strain>
    </source>
</reference>
<dbReference type="AlphaFoldDB" id="A0A1V3C0H0"/>
<dbReference type="InterPro" id="IPR006764">
    <property type="entry name" value="SAM_dep_MeTrfase_SAV2177_type"/>
</dbReference>
<dbReference type="STRING" id="501010.NOSIN_11235"/>
<dbReference type="GO" id="GO:0032259">
    <property type="term" value="P:methylation"/>
    <property type="evidence" value="ECO:0007669"/>
    <property type="project" value="UniProtKB-KW"/>
</dbReference>
<keyword evidence="1" id="KW-0808">Transferase</keyword>
<dbReference type="Pfam" id="PF04672">
    <property type="entry name" value="Methyltransf_19"/>
    <property type="match status" value="1"/>
</dbReference>
<evidence type="ECO:0000313" key="1">
    <source>
        <dbReference type="EMBL" id="OOC54307.1"/>
    </source>
</evidence>
<dbReference type="EMBL" id="MCOK01000001">
    <property type="protein sequence ID" value="OOC54307.1"/>
    <property type="molecule type" value="Genomic_DNA"/>
</dbReference>
<dbReference type="Gene3D" id="3.40.50.150">
    <property type="entry name" value="Vaccinia Virus protein VP39"/>
    <property type="match status" value="1"/>
</dbReference>
<accession>A0A1V3C0H0</accession>
<protein>
    <submittedName>
        <fullName evidence="1">S-adenosyl methyltransferase</fullName>
    </submittedName>
</protein>
<comment type="caution">
    <text evidence="1">The sequence shown here is derived from an EMBL/GenBank/DDBJ whole genome shotgun (WGS) entry which is preliminary data.</text>
</comment>
<organism evidence="1 2">
    <name type="scientific">Nocardiopsis sinuspersici</name>
    <dbReference type="NCBI Taxonomy" id="501010"/>
    <lineage>
        <taxon>Bacteria</taxon>
        <taxon>Bacillati</taxon>
        <taxon>Actinomycetota</taxon>
        <taxon>Actinomycetes</taxon>
        <taxon>Streptosporangiales</taxon>
        <taxon>Nocardiopsidaceae</taxon>
        <taxon>Nocardiopsis</taxon>
    </lineage>
</organism>
<dbReference type="PIRSF" id="PIRSF017393">
    <property type="entry name" value="MTase_SAV2177"/>
    <property type="match status" value="1"/>
</dbReference>
<keyword evidence="2" id="KW-1185">Reference proteome</keyword>
<keyword evidence="1" id="KW-0489">Methyltransferase</keyword>
<name>A0A1V3C0H0_9ACTN</name>
<dbReference type="OrthoDB" id="3216820at2"/>
<dbReference type="InterPro" id="IPR029063">
    <property type="entry name" value="SAM-dependent_MTases_sf"/>
</dbReference>
<dbReference type="SUPFAM" id="SSF53335">
    <property type="entry name" value="S-adenosyl-L-methionine-dependent methyltransferases"/>
    <property type="match status" value="1"/>
</dbReference>
<evidence type="ECO:0000313" key="2">
    <source>
        <dbReference type="Proteomes" id="UP000189004"/>
    </source>
</evidence>